<feature type="transmembrane region" description="Helical" evidence="6">
    <location>
        <begin position="156"/>
        <end position="174"/>
    </location>
</feature>
<evidence type="ECO:0000256" key="2">
    <source>
        <dbReference type="ARBA" id="ARBA00022475"/>
    </source>
</evidence>
<feature type="transmembrane region" description="Helical" evidence="6">
    <location>
        <begin position="258"/>
        <end position="277"/>
    </location>
</feature>
<feature type="transmembrane region" description="Helical" evidence="6">
    <location>
        <begin position="298"/>
        <end position="319"/>
    </location>
</feature>
<feature type="transmembrane region" description="Helical" evidence="6">
    <location>
        <begin position="370"/>
        <end position="390"/>
    </location>
</feature>
<evidence type="ECO:0000256" key="3">
    <source>
        <dbReference type="ARBA" id="ARBA00022692"/>
    </source>
</evidence>
<dbReference type="InterPro" id="IPR002797">
    <property type="entry name" value="Polysacc_synth"/>
</dbReference>
<dbReference type="EMBL" id="QGHA01000013">
    <property type="protein sequence ID" value="PWK71422.1"/>
    <property type="molecule type" value="Genomic_DNA"/>
</dbReference>
<dbReference type="GO" id="GO:0005886">
    <property type="term" value="C:plasma membrane"/>
    <property type="evidence" value="ECO:0007669"/>
    <property type="project" value="UniProtKB-SubCell"/>
</dbReference>
<keyword evidence="3 6" id="KW-0812">Transmembrane</keyword>
<dbReference type="PANTHER" id="PTHR30250">
    <property type="entry name" value="PST FAMILY PREDICTED COLANIC ACID TRANSPORTER"/>
    <property type="match status" value="1"/>
</dbReference>
<name>A0A316H1G0_9SPHI</name>
<dbReference type="RefSeq" id="WP_109609790.1">
    <property type="nucleotide sequence ID" value="NZ_QGHA01000013.1"/>
</dbReference>
<feature type="transmembrane region" description="Helical" evidence="6">
    <location>
        <begin position="221"/>
        <end position="238"/>
    </location>
</feature>
<evidence type="ECO:0000256" key="5">
    <source>
        <dbReference type="ARBA" id="ARBA00023136"/>
    </source>
</evidence>
<keyword evidence="5 6" id="KW-0472">Membrane</keyword>
<evidence type="ECO:0000313" key="7">
    <source>
        <dbReference type="EMBL" id="PWK71422.1"/>
    </source>
</evidence>
<dbReference type="InterPro" id="IPR050833">
    <property type="entry name" value="Poly_Biosynth_Transport"/>
</dbReference>
<dbReference type="Proteomes" id="UP000245678">
    <property type="component" value="Unassembled WGS sequence"/>
</dbReference>
<protein>
    <submittedName>
        <fullName evidence="7">O-antigen/teichoic acid export membrane protein</fullName>
    </submittedName>
</protein>
<evidence type="ECO:0000256" key="6">
    <source>
        <dbReference type="SAM" id="Phobius"/>
    </source>
</evidence>
<dbReference type="PANTHER" id="PTHR30250:SF11">
    <property type="entry name" value="O-ANTIGEN TRANSPORTER-RELATED"/>
    <property type="match status" value="1"/>
</dbReference>
<dbReference type="AlphaFoldDB" id="A0A316H1G0"/>
<feature type="transmembrane region" description="Helical" evidence="6">
    <location>
        <begin position="454"/>
        <end position="475"/>
    </location>
</feature>
<organism evidence="7 8">
    <name type="scientific">Mucilaginibacter oryzae</name>
    <dbReference type="NCBI Taxonomy" id="468058"/>
    <lineage>
        <taxon>Bacteria</taxon>
        <taxon>Pseudomonadati</taxon>
        <taxon>Bacteroidota</taxon>
        <taxon>Sphingobacteriia</taxon>
        <taxon>Sphingobacteriales</taxon>
        <taxon>Sphingobacteriaceae</taxon>
        <taxon>Mucilaginibacter</taxon>
    </lineage>
</organism>
<comment type="caution">
    <text evidence="7">The sequence shown here is derived from an EMBL/GenBank/DDBJ whole genome shotgun (WGS) entry which is preliminary data.</text>
</comment>
<proteinExistence type="predicted"/>
<feature type="transmembrane region" description="Helical" evidence="6">
    <location>
        <begin position="81"/>
        <end position="103"/>
    </location>
</feature>
<comment type="subcellular location">
    <subcellularLocation>
        <location evidence="1">Cell membrane</location>
        <topology evidence="1">Multi-pass membrane protein</topology>
    </subcellularLocation>
</comment>
<dbReference type="Pfam" id="PF01943">
    <property type="entry name" value="Polysacc_synt"/>
    <property type="match status" value="1"/>
</dbReference>
<feature type="transmembrane region" description="Helical" evidence="6">
    <location>
        <begin position="180"/>
        <end position="200"/>
    </location>
</feature>
<feature type="transmembrane region" description="Helical" evidence="6">
    <location>
        <begin position="123"/>
        <end position="144"/>
    </location>
</feature>
<feature type="transmembrane region" description="Helical" evidence="6">
    <location>
        <begin position="396"/>
        <end position="417"/>
    </location>
</feature>
<evidence type="ECO:0000313" key="8">
    <source>
        <dbReference type="Proteomes" id="UP000245678"/>
    </source>
</evidence>
<accession>A0A316H1G0</accession>
<gene>
    <name evidence="7" type="ORF">LX99_04445</name>
</gene>
<keyword evidence="2" id="KW-1003">Cell membrane</keyword>
<keyword evidence="4 6" id="KW-1133">Transmembrane helix</keyword>
<feature type="transmembrane region" description="Helical" evidence="6">
    <location>
        <begin position="339"/>
        <end position="363"/>
    </location>
</feature>
<feature type="transmembrane region" description="Helical" evidence="6">
    <location>
        <begin position="12"/>
        <end position="33"/>
    </location>
</feature>
<feature type="transmembrane region" description="Helical" evidence="6">
    <location>
        <begin position="429"/>
        <end position="448"/>
    </location>
</feature>
<evidence type="ECO:0000256" key="1">
    <source>
        <dbReference type="ARBA" id="ARBA00004651"/>
    </source>
</evidence>
<sequence>MGIVKKQAYKNTFLSYGGMVVAYINTVLLFPFFTTPAEYGFYQLVVSLSVMYSLLSSMGVPSIIAKYFPFYRTDDNRHNGFMHLVAGFSAIGFAAATFIYIIFKPVILGAYHNSVFFERYYYYMIPLSFFIVAFNYLEMTGRVIYQTIYSNFLQNILLRLLTTGALVMIALHWISFRDFIFIYIAANGLISLLLLISIMASGKFDLRLTDRRFSKISKKELVSFGTFILISGTVYVLLQKVDTLMLSSIAGDDVQGVYSWYFNIAILISVPAQALGRTTYPIVADAWRSNNLPVIAQLYAKTSIIQMIFGCLLFIGIIINRENLYAIAHNKDFTDPKYFSLFLVIGLGFLVDITGGLNTYILTTSHKYKLVTIVVLVASVFCVGLNYILIPKYKGMGAAISYLLAISGVNFFTWFYIKIRFKMQPFTYKHLLVIGISLVSLVVGKFFWRMPNFYFDVLVRSGVTSIIYLAFTYYLKVSKDLNEKIDEVLAKIKALLGL</sequence>
<reference evidence="7 8" key="1">
    <citation type="submission" date="2018-05" db="EMBL/GenBank/DDBJ databases">
        <title>Genomic Encyclopedia of Archaeal and Bacterial Type Strains, Phase II (KMG-II): from individual species to whole genera.</title>
        <authorList>
            <person name="Goeker M."/>
        </authorList>
    </citation>
    <scope>NUCLEOTIDE SEQUENCE [LARGE SCALE GENOMIC DNA]</scope>
    <source>
        <strain evidence="7 8">DSM 19975</strain>
    </source>
</reference>
<keyword evidence="8" id="KW-1185">Reference proteome</keyword>
<evidence type="ECO:0000256" key="4">
    <source>
        <dbReference type="ARBA" id="ARBA00022989"/>
    </source>
</evidence>
<feature type="transmembrane region" description="Helical" evidence="6">
    <location>
        <begin position="39"/>
        <end position="60"/>
    </location>
</feature>